<accession>A0A699ZX34</accession>
<organism evidence="1 2">
    <name type="scientific">Haematococcus lacustris</name>
    <name type="common">Green alga</name>
    <name type="synonym">Haematococcus pluvialis</name>
    <dbReference type="NCBI Taxonomy" id="44745"/>
    <lineage>
        <taxon>Eukaryota</taxon>
        <taxon>Viridiplantae</taxon>
        <taxon>Chlorophyta</taxon>
        <taxon>core chlorophytes</taxon>
        <taxon>Chlorophyceae</taxon>
        <taxon>CS clade</taxon>
        <taxon>Chlamydomonadales</taxon>
        <taxon>Haematococcaceae</taxon>
        <taxon>Haematococcus</taxon>
    </lineage>
</organism>
<sequence>MMVGHQGRGKGEGCRSWALRLELQLLEGPAAALAQTFWVELRRPVPGRPAFLVLRSCFDAGCARSWAVGQRCQ</sequence>
<dbReference type="AlphaFoldDB" id="A0A699ZX34"/>
<gene>
    <name evidence="1" type="ORF">HaLaN_25287</name>
</gene>
<feature type="non-terminal residue" evidence="1">
    <location>
        <position position="73"/>
    </location>
</feature>
<protein>
    <submittedName>
        <fullName evidence="1">Uncharacterized protein</fullName>
    </submittedName>
</protein>
<reference evidence="1 2" key="1">
    <citation type="submission" date="2020-02" db="EMBL/GenBank/DDBJ databases">
        <title>Draft genome sequence of Haematococcus lacustris strain NIES-144.</title>
        <authorList>
            <person name="Morimoto D."/>
            <person name="Nakagawa S."/>
            <person name="Yoshida T."/>
            <person name="Sawayama S."/>
        </authorList>
    </citation>
    <scope>NUCLEOTIDE SEQUENCE [LARGE SCALE GENOMIC DNA]</scope>
    <source>
        <strain evidence="1 2">NIES-144</strain>
    </source>
</reference>
<dbReference type="Proteomes" id="UP000485058">
    <property type="component" value="Unassembled WGS sequence"/>
</dbReference>
<evidence type="ECO:0000313" key="2">
    <source>
        <dbReference type="Proteomes" id="UP000485058"/>
    </source>
</evidence>
<dbReference type="EMBL" id="BLLF01003325">
    <property type="protein sequence ID" value="GFH27031.1"/>
    <property type="molecule type" value="Genomic_DNA"/>
</dbReference>
<comment type="caution">
    <text evidence="1">The sequence shown here is derived from an EMBL/GenBank/DDBJ whole genome shotgun (WGS) entry which is preliminary data.</text>
</comment>
<keyword evidence="2" id="KW-1185">Reference proteome</keyword>
<name>A0A699ZX34_HAELA</name>
<evidence type="ECO:0000313" key="1">
    <source>
        <dbReference type="EMBL" id="GFH27031.1"/>
    </source>
</evidence>
<proteinExistence type="predicted"/>